<dbReference type="Proteomes" id="UP000189800">
    <property type="component" value="Unassembled WGS sequence"/>
</dbReference>
<dbReference type="GO" id="GO:0005524">
    <property type="term" value="F:ATP binding"/>
    <property type="evidence" value="ECO:0007669"/>
    <property type="project" value="UniProtKB-KW"/>
</dbReference>
<evidence type="ECO:0000313" key="6">
    <source>
        <dbReference type="Proteomes" id="UP000189800"/>
    </source>
</evidence>
<accession>A0A1T0CUP0</accession>
<dbReference type="CDD" id="cd00009">
    <property type="entry name" value="AAA"/>
    <property type="match status" value="1"/>
</dbReference>
<organism evidence="5 6">
    <name type="scientific">Moraxella pluranimalium</name>
    <dbReference type="NCBI Taxonomy" id="470453"/>
    <lineage>
        <taxon>Bacteria</taxon>
        <taxon>Pseudomonadati</taxon>
        <taxon>Pseudomonadota</taxon>
        <taxon>Gammaproteobacteria</taxon>
        <taxon>Moraxellales</taxon>
        <taxon>Moraxellaceae</taxon>
        <taxon>Moraxella</taxon>
    </lineage>
</organism>
<dbReference type="InterPro" id="IPR027417">
    <property type="entry name" value="P-loop_NTPase"/>
</dbReference>
<dbReference type="RefSeq" id="WP_158078282.1">
    <property type="nucleotide sequence ID" value="NZ_MUYU01000005.1"/>
</dbReference>
<feature type="domain" description="AAA+ ATPase" evidence="4">
    <location>
        <begin position="97"/>
        <end position="228"/>
    </location>
</feature>
<dbReference type="PANTHER" id="PTHR30050">
    <property type="entry name" value="CHROMOSOMAL REPLICATION INITIATOR PROTEIN DNAA"/>
    <property type="match status" value="1"/>
</dbReference>
<dbReference type="AlphaFoldDB" id="A0A1T0CUP0"/>
<comment type="similarity">
    <text evidence="1">Belongs to the IS21/IS1162 putative ATP-binding protein family.</text>
</comment>
<dbReference type="SUPFAM" id="SSF52540">
    <property type="entry name" value="P-loop containing nucleoside triphosphate hydrolases"/>
    <property type="match status" value="1"/>
</dbReference>
<dbReference type="PANTHER" id="PTHR30050:SF4">
    <property type="entry name" value="ATP-BINDING PROTEIN RV3427C IN INSERTION SEQUENCE-RELATED"/>
    <property type="match status" value="1"/>
</dbReference>
<keyword evidence="3" id="KW-0067">ATP-binding</keyword>
<evidence type="ECO:0000256" key="2">
    <source>
        <dbReference type="ARBA" id="ARBA00022741"/>
    </source>
</evidence>
<keyword evidence="2" id="KW-0547">Nucleotide-binding</keyword>
<dbReference type="InterPro" id="IPR047661">
    <property type="entry name" value="IstB"/>
</dbReference>
<gene>
    <name evidence="5" type="ORF">B0680_00835</name>
</gene>
<keyword evidence="6" id="KW-1185">Reference proteome</keyword>
<dbReference type="GO" id="GO:0006260">
    <property type="term" value="P:DNA replication"/>
    <property type="evidence" value="ECO:0007669"/>
    <property type="project" value="TreeGrafter"/>
</dbReference>
<dbReference type="InterPro" id="IPR003593">
    <property type="entry name" value="AAA+_ATPase"/>
</dbReference>
<proteinExistence type="inferred from homology"/>
<evidence type="ECO:0000313" key="5">
    <source>
        <dbReference type="EMBL" id="OOS25939.1"/>
    </source>
</evidence>
<reference evidence="5 6" key="1">
    <citation type="submission" date="2017-02" db="EMBL/GenBank/DDBJ databases">
        <title>Draft genome sequence of Moraxella pluranimalium CCUG 54913T type strain.</title>
        <authorList>
            <person name="Salva-Serra F."/>
            <person name="Engstrom-Jakobsson H."/>
            <person name="Thorell K."/>
            <person name="Jaen-Luchoro D."/>
            <person name="Gonzales-Siles L."/>
            <person name="Karlsson R."/>
            <person name="Yazdan S."/>
            <person name="Boulund F."/>
            <person name="Johnning A."/>
            <person name="Engstrand L."/>
            <person name="Kristiansson E."/>
            <person name="Moore E."/>
        </authorList>
    </citation>
    <scope>NUCLEOTIDE SEQUENCE [LARGE SCALE GENOMIC DNA]</scope>
    <source>
        <strain evidence="5 6">CCUG 54913</strain>
    </source>
</reference>
<protein>
    <recommendedName>
        <fullName evidence="4">AAA+ ATPase domain-containing protein</fullName>
    </recommendedName>
</protein>
<dbReference type="EMBL" id="MUYU01000005">
    <property type="protein sequence ID" value="OOS25939.1"/>
    <property type="molecule type" value="Genomic_DNA"/>
</dbReference>
<dbReference type="Gene3D" id="3.40.50.300">
    <property type="entry name" value="P-loop containing nucleotide triphosphate hydrolases"/>
    <property type="match status" value="1"/>
</dbReference>
<dbReference type="OrthoDB" id="8150723at2"/>
<dbReference type="InterPro" id="IPR002611">
    <property type="entry name" value="IstB_ATP-bd"/>
</dbReference>
<dbReference type="STRING" id="470453.B0680_00835"/>
<sequence>MLKQQIIEQLRSLKLSHMARYFDNHYARMIKQQMNPMQIMDELLTCEITARRNNTIKKLIKAAQFCYPNASIESMHHGYAGKTAQIDYLFDDYWIDECAAVAILGATGTGKTWLACALGNQACRNFKKVLFVSVHELFEDISLSQMDGTLLKTQQKYAKAQVLIIDDFGVGGIPANVCTALLNIIEKQSFVGGLIITSQYPIETWHGLFQDKTLADAILDRIVHRAHRVQLQGESLRKRHAARKHTK</sequence>
<name>A0A1T0CUP0_9GAMM</name>
<dbReference type="Pfam" id="PF01695">
    <property type="entry name" value="IstB_IS21"/>
    <property type="match status" value="1"/>
</dbReference>
<evidence type="ECO:0000256" key="1">
    <source>
        <dbReference type="ARBA" id="ARBA00008059"/>
    </source>
</evidence>
<evidence type="ECO:0000256" key="3">
    <source>
        <dbReference type="ARBA" id="ARBA00022840"/>
    </source>
</evidence>
<dbReference type="SMART" id="SM00382">
    <property type="entry name" value="AAA"/>
    <property type="match status" value="1"/>
</dbReference>
<dbReference type="PIRSF" id="PIRSF003073">
    <property type="entry name" value="DNAC_TnpB_IstB"/>
    <property type="match status" value="1"/>
</dbReference>
<dbReference type="InterPro" id="IPR028350">
    <property type="entry name" value="DNAC/IstB-like"/>
</dbReference>
<dbReference type="NCBIfam" id="NF038214">
    <property type="entry name" value="IS21_help_AAA"/>
    <property type="match status" value="1"/>
</dbReference>
<comment type="caution">
    <text evidence="5">The sequence shown here is derived from an EMBL/GenBank/DDBJ whole genome shotgun (WGS) entry which is preliminary data.</text>
</comment>
<evidence type="ECO:0000259" key="4">
    <source>
        <dbReference type="SMART" id="SM00382"/>
    </source>
</evidence>